<comment type="caution">
    <text evidence="1">The sequence shown here is derived from an EMBL/GenBank/DDBJ whole genome shotgun (WGS) entry which is preliminary data.</text>
</comment>
<sequence length="48" mass="5770">MPVHNSHIHTIFLNTNFFNHHYEVIITNFVILVGNEKKIHPNQNNYIR</sequence>
<protein>
    <submittedName>
        <fullName evidence="1">Uncharacterized protein</fullName>
    </submittedName>
</protein>
<name>A0A1Y3MLH8_9BACI</name>
<dbReference type="AlphaFoldDB" id="A0A1Y3MLH8"/>
<proteinExistence type="predicted"/>
<reference evidence="1 2" key="1">
    <citation type="submission" date="2017-02" db="EMBL/GenBank/DDBJ databases">
        <title>Bacillus pseudomycoides isolate FSL K6-0042.</title>
        <authorList>
            <person name="Kovac J."/>
        </authorList>
    </citation>
    <scope>NUCLEOTIDE SEQUENCE [LARGE SCALE GENOMIC DNA]</scope>
    <source>
        <strain evidence="1 2">FSL K6-0042</strain>
    </source>
</reference>
<organism evidence="1 2">
    <name type="scientific">Bacillus pseudomycoides</name>
    <dbReference type="NCBI Taxonomy" id="64104"/>
    <lineage>
        <taxon>Bacteria</taxon>
        <taxon>Bacillati</taxon>
        <taxon>Bacillota</taxon>
        <taxon>Bacilli</taxon>
        <taxon>Bacillales</taxon>
        <taxon>Bacillaceae</taxon>
        <taxon>Bacillus</taxon>
        <taxon>Bacillus cereus group</taxon>
    </lineage>
</organism>
<accession>A0A1Y3MLH8</accession>
<evidence type="ECO:0000313" key="1">
    <source>
        <dbReference type="EMBL" id="OUM48013.1"/>
    </source>
</evidence>
<gene>
    <name evidence="1" type="ORF">BW425_15015</name>
</gene>
<evidence type="ECO:0000313" key="2">
    <source>
        <dbReference type="Proteomes" id="UP000195321"/>
    </source>
</evidence>
<dbReference type="EMBL" id="MWPX01000016">
    <property type="protein sequence ID" value="OUM48013.1"/>
    <property type="molecule type" value="Genomic_DNA"/>
</dbReference>
<dbReference type="Proteomes" id="UP000195321">
    <property type="component" value="Unassembled WGS sequence"/>
</dbReference>